<proteinExistence type="inferred from homology"/>
<keyword evidence="7 9" id="KW-1133">Transmembrane helix</keyword>
<dbReference type="GO" id="GO:0005524">
    <property type="term" value="F:ATP binding"/>
    <property type="evidence" value="ECO:0007669"/>
    <property type="project" value="UniProtKB-KW"/>
</dbReference>
<keyword evidence="3" id="KW-0813">Transport</keyword>
<protein>
    <recommendedName>
        <fullName evidence="10">ABC transporter domain-containing protein</fullName>
    </recommendedName>
</protein>
<dbReference type="PROSITE" id="PS50893">
    <property type="entry name" value="ABC_TRANSPORTER_2"/>
    <property type="match status" value="1"/>
</dbReference>
<accession>W0GQK8</accession>
<evidence type="ECO:0000256" key="8">
    <source>
        <dbReference type="ARBA" id="ARBA00023136"/>
    </source>
</evidence>
<evidence type="ECO:0000313" key="12">
    <source>
        <dbReference type="Proteomes" id="UP000019260"/>
    </source>
</evidence>
<evidence type="ECO:0000313" key="11">
    <source>
        <dbReference type="EMBL" id="AHI57812.1"/>
    </source>
</evidence>
<gene>
    <name evidence="11" type="ORF">P344_02325</name>
</gene>
<dbReference type="SMART" id="SM00382">
    <property type="entry name" value="AAA"/>
    <property type="match status" value="1"/>
</dbReference>
<sequence length="538" mass="60361">MDTIKENKKRIDVHKPLVELKNVYKQYKNKMALNGVNLVINPGDQIGVIGANGSGKSTMSEIIGGIRKPTKGEVIKQENLTIGLQFQDSKYPIGISVIDMIKYYLHTFNIKMAENKLRELLKTYQILGMENKFIECLSGGQQQRLNILLAVIHDPDLVILDEVSTGLDIEVRAEIFQFLKENIVDKGKAMFLVTHMMSEVEDFCEKYIYVHNGEIKDSGNVKDIVAKYGSVHAYTWKMFELNKKADLQKQYEGDTKKAADKQAKVKKQKPSLVDKWISDGSNYGKNRPLILLMIKYYYKGFFVPFFLFAFPIVILFLEGFAFKGQVTPGNNPVHTLVGSIAVTQTMSVGIFIIPQTILEFKNSVLMKRIGATNIKPVFFVLAVIAVGFAFIILAFFWTLLWAGIFFGGSFGWDKVAIPYNVGPAIPFALIIFVSSIGLGLMLASVFKSTTAFVAVSNVIYMPIAFLSGSFMPAELILNSNVLKYVTYINPFKYCLDPFLAAWKGNFSFTTTFAIYLAVSLGLLATYIGVASWKMRWQA</sequence>
<keyword evidence="8 9" id="KW-0472">Membrane</keyword>
<dbReference type="RefSeq" id="WP_148552287.1">
    <property type="nucleotide sequence ID" value="NZ_CP002082.1"/>
</dbReference>
<evidence type="ECO:0000256" key="5">
    <source>
        <dbReference type="ARBA" id="ARBA00022741"/>
    </source>
</evidence>
<keyword evidence="4 9" id="KW-0812">Transmembrane</keyword>
<evidence type="ECO:0000256" key="4">
    <source>
        <dbReference type="ARBA" id="ARBA00022692"/>
    </source>
</evidence>
<feature type="transmembrane region" description="Helical" evidence="9">
    <location>
        <begin position="424"/>
        <end position="446"/>
    </location>
</feature>
<dbReference type="AlphaFoldDB" id="W0GQK8"/>
<evidence type="ECO:0000259" key="10">
    <source>
        <dbReference type="PROSITE" id="PS50893"/>
    </source>
</evidence>
<keyword evidence="12" id="KW-1185">Reference proteome</keyword>
<feature type="transmembrane region" description="Helical" evidence="9">
    <location>
        <begin position="337"/>
        <end position="358"/>
    </location>
</feature>
<dbReference type="GO" id="GO:0140359">
    <property type="term" value="F:ABC-type transporter activity"/>
    <property type="evidence" value="ECO:0007669"/>
    <property type="project" value="InterPro"/>
</dbReference>
<dbReference type="InterPro" id="IPR027417">
    <property type="entry name" value="P-loop_NTPase"/>
</dbReference>
<evidence type="ECO:0000256" key="9">
    <source>
        <dbReference type="SAM" id="Phobius"/>
    </source>
</evidence>
<dbReference type="KEGG" id="smir:SMM_0388"/>
<dbReference type="Pfam" id="PF00005">
    <property type="entry name" value="ABC_tran"/>
    <property type="match status" value="1"/>
</dbReference>
<dbReference type="PANTHER" id="PTHR42711">
    <property type="entry name" value="ABC TRANSPORTER ATP-BINDING PROTEIN"/>
    <property type="match status" value="1"/>
</dbReference>
<evidence type="ECO:0000256" key="3">
    <source>
        <dbReference type="ARBA" id="ARBA00022448"/>
    </source>
</evidence>
<dbReference type="InterPro" id="IPR013525">
    <property type="entry name" value="ABC2_TM"/>
</dbReference>
<dbReference type="PATRIC" id="fig|838561.3.peg.445"/>
<dbReference type="GO" id="GO:0016887">
    <property type="term" value="F:ATP hydrolysis activity"/>
    <property type="evidence" value="ECO:0007669"/>
    <property type="project" value="InterPro"/>
</dbReference>
<feature type="transmembrane region" description="Helical" evidence="9">
    <location>
        <begin position="378"/>
        <end position="404"/>
    </location>
</feature>
<reference evidence="11 12" key="1">
    <citation type="submission" date="2013-09" db="EMBL/GenBank/DDBJ databases">
        <title>Complete genome sequence of Spiroplasma mirum suckling mouse cataract agent.</title>
        <authorList>
            <person name="Landry C.A."/>
            <person name="Bastian F.O."/>
            <person name="Thune R.L."/>
        </authorList>
    </citation>
    <scope>NUCLEOTIDE SEQUENCE [LARGE SCALE GENOMIC DNA]</scope>
    <source>
        <strain evidence="11 12">SMCA</strain>
    </source>
</reference>
<dbReference type="EMBL" id="CP006720">
    <property type="protein sequence ID" value="AHI57812.1"/>
    <property type="molecule type" value="Genomic_DNA"/>
</dbReference>
<dbReference type="InterPro" id="IPR017871">
    <property type="entry name" value="ABC_transporter-like_CS"/>
</dbReference>
<organism evidence="11 12">
    <name type="scientific">Spiroplasma mirum ATCC 29335</name>
    <dbReference type="NCBI Taxonomy" id="838561"/>
    <lineage>
        <taxon>Bacteria</taxon>
        <taxon>Bacillati</taxon>
        <taxon>Mycoplasmatota</taxon>
        <taxon>Mollicutes</taxon>
        <taxon>Entomoplasmatales</taxon>
        <taxon>Spiroplasmataceae</taxon>
        <taxon>Spiroplasma</taxon>
    </lineage>
</organism>
<comment type="subcellular location">
    <subcellularLocation>
        <location evidence="1">Membrane</location>
        <topology evidence="1">Multi-pass membrane protein</topology>
    </subcellularLocation>
</comment>
<name>W0GQK8_9MOLU</name>
<dbReference type="PROSITE" id="PS00211">
    <property type="entry name" value="ABC_TRANSPORTER_1"/>
    <property type="match status" value="1"/>
</dbReference>
<dbReference type="PANTHER" id="PTHR42711:SF5">
    <property type="entry name" value="ABC TRANSPORTER ATP-BINDING PROTEIN NATA"/>
    <property type="match status" value="1"/>
</dbReference>
<dbReference type="OrthoDB" id="388394at2"/>
<dbReference type="HOGENOM" id="CLU_519631_0_0_14"/>
<dbReference type="InterPro" id="IPR050763">
    <property type="entry name" value="ABC_transporter_ATP-binding"/>
</dbReference>
<evidence type="ECO:0000256" key="7">
    <source>
        <dbReference type="ARBA" id="ARBA00022989"/>
    </source>
</evidence>
<feature type="domain" description="ABC transporter" evidence="10">
    <location>
        <begin position="18"/>
        <end position="237"/>
    </location>
</feature>
<feature type="transmembrane region" description="Helical" evidence="9">
    <location>
        <begin position="296"/>
        <end position="317"/>
    </location>
</feature>
<dbReference type="GO" id="GO:0016020">
    <property type="term" value="C:membrane"/>
    <property type="evidence" value="ECO:0007669"/>
    <property type="project" value="UniProtKB-SubCell"/>
</dbReference>
<dbReference type="eggNOG" id="COG1131">
    <property type="taxonomic scope" value="Bacteria"/>
</dbReference>
<dbReference type="CDD" id="cd03230">
    <property type="entry name" value="ABC_DR_subfamily_A"/>
    <property type="match status" value="1"/>
</dbReference>
<dbReference type="KEGG" id="smia:P344_02325"/>
<dbReference type="InterPro" id="IPR003593">
    <property type="entry name" value="AAA+_ATPase"/>
</dbReference>
<dbReference type="STRING" id="838561.P344_02325"/>
<dbReference type="Pfam" id="PF01061">
    <property type="entry name" value="ABC2_membrane"/>
    <property type="match status" value="1"/>
</dbReference>
<evidence type="ECO:0000256" key="6">
    <source>
        <dbReference type="ARBA" id="ARBA00022840"/>
    </source>
</evidence>
<dbReference type="Gene3D" id="3.40.50.300">
    <property type="entry name" value="P-loop containing nucleotide triphosphate hydrolases"/>
    <property type="match status" value="1"/>
</dbReference>
<evidence type="ECO:0000256" key="2">
    <source>
        <dbReference type="ARBA" id="ARBA00005417"/>
    </source>
</evidence>
<keyword evidence="5" id="KW-0547">Nucleotide-binding</keyword>
<dbReference type="Proteomes" id="UP000019260">
    <property type="component" value="Chromosome"/>
</dbReference>
<feature type="transmembrane region" description="Helical" evidence="9">
    <location>
        <begin position="458"/>
        <end position="477"/>
    </location>
</feature>
<dbReference type="InterPro" id="IPR003439">
    <property type="entry name" value="ABC_transporter-like_ATP-bd"/>
</dbReference>
<keyword evidence="6" id="KW-0067">ATP-binding</keyword>
<dbReference type="SUPFAM" id="SSF52540">
    <property type="entry name" value="P-loop containing nucleoside triphosphate hydrolases"/>
    <property type="match status" value="1"/>
</dbReference>
<comment type="similarity">
    <text evidence="2">Belongs to the ABC transporter superfamily.</text>
</comment>
<dbReference type="eggNOG" id="COG0842">
    <property type="taxonomic scope" value="Bacteria"/>
</dbReference>
<evidence type="ECO:0000256" key="1">
    <source>
        <dbReference type="ARBA" id="ARBA00004141"/>
    </source>
</evidence>
<feature type="transmembrane region" description="Helical" evidence="9">
    <location>
        <begin position="512"/>
        <end position="532"/>
    </location>
</feature>